<keyword evidence="2" id="KW-1185">Reference proteome</keyword>
<evidence type="ECO:0000313" key="1">
    <source>
        <dbReference type="EMBL" id="KAK2942763.1"/>
    </source>
</evidence>
<dbReference type="Proteomes" id="UP001281761">
    <property type="component" value="Unassembled WGS sequence"/>
</dbReference>
<organism evidence="1 2">
    <name type="scientific">Blattamonas nauphoetae</name>
    <dbReference type="NCBI Taxonomy" id="2049346"/>
    <lineage>
        <taxon>Eukaryota</taxon>
        <taxon>Metamonada</taxon>
        <taxon>Preaxostyla</taxon>
        <taxon>Oxymonadida</taxon>
        <taxon>Blattamonas</taxon>
    </lineage>
</organism>
<accession>A0ABQ9WTW5</accession>
<dbReference type="EMBL" id="JARBJD010000384">
    <property type="protein sequence ID" value="KAK2942763.1"/>
    <property type="molecule type" value="Genomic_DNA"/>
</dbReference>
<sequence length="151" mass="16759">MSGQVLDKMKTYEIALSDSRNFKKTIEMAFNPTSSEWEVSAILYSRSESEELEYGLIFSVSGFKTKGETSLCLQLSGNGFIGKYSVTLNSGFSFNVNAESATSAVSEIALGLPDSLTFDTPFTVLSIVFSQFFILIRLFCFPELEHKPDEI</sequence>
<comment type="caution">
    <text evidence="1">The sequence shown here is derived from an EMBL/GenBank/DDBJ whole genome shotgun (WGS) entry which is preliminary data.</text>
</comment>
<reference evidence="1 2" key="1">
    <citation type="journal article" date="2022" name="bioRxiv">
        <title>Genomics of Preaxostyla Flagellates Illuminates Evolutionary Transitions and the Path Towards Mitochondrial Loss.</title>
        <authorList>
            <person name="Novak L.V.F."/>
            <person name="Treitli S.C."/>
            <person name="Pyrih J."/>
            <person name="Halakuc P."/>
            <person name="Pipaliya S.V."/>
            <person name="Vacek V."/>
            <person name="Brzon O."/>
            <person name="Soukal P."/>
            <person name="Eme L."/>
            <person name="Dacks J.B."/>
            <person name="Karnkowska A."/>
            <person name="Elias M."/>
            <person name="Hampl V."/>
        </authorList>
    </citation>
    <scope>NUCLEOTIDE SEQUENCE [LARGE SCALE GENOMIC DNA]</scope>
    <source>
        <strain evidence="1">NAU3</strain>
        <tissue evidence="1">Gut</tissue>
    </source>
</reference>
<gene>
    <name evidence="1" type="ORF">BLNAU_22318</name>
</gene>
<evidence type="ECO:0000313" key="2">
    <source>
        <dbReference type="Proteomes" id="UP001281761"/>
    </source>
</evidence>
<proteinExistence type="predicted"/>
<protein>
    <submittedName>
        <fullName evidence="1">Uncharacterized protein</fullName>
    </submittedName>
</protein>
<name>A0ABQ9WTW5_9EUKA</name>